<dbReference type="GO" id="GO:0005385">
    <property type="term" value="F:zinc ion transmembrane transporter activity"/>
    <property type="evidence" value="ECO:0007669"/>
    <property type="project" value="TreeGrafter"/>
</dbReference>
<dbReference type="EMBL" id="JACHGK010000014">
    <property type="protein sequence ID" value="MBB6446854.1"/>
    <property type="molecule type" value="Genomic_DNA"/>
</dbReference>
<keyword evidence="4 5" id="KW-0472">Membrane</keyword>
<feature type="transmembrane region" description="Helical" evidence="5">
    <location>
        <begin position="84"/>
        <end position="103"/>
    </location>
</feature>
<feature type="domain" description="Cation efflux protein transmembrane" evidence="6">
    <location>
        <begin position="20"/>
        <end position="207"/>
    </location>
</feature>
<evidence type="ECO:0000256" key="2">
    <source>
        <dbReference type="ARBA" id="ARBA00022692"/>
    </source>
</evidence>
<feature type="transmembrane region" description="Helical" evidence="5">
    <location>
        <begin position="150"/>
        <end position="172"/>
    </location>
</feature>
<dbReference type="InterPro" id="IPR058533">
    <property type="entry name" value="Cation_efflux_TM"/>
</dbReference>
<proteinExistence type="predicted"/>
<sequence length="285" mass="31576">MNSNEEYTNKNRNKQLLMWAAGLTIIFAVIEVVYGYISGSLMIIGDGIHMASDSASLILSLIATIMAAKAITKNRTFGYKRFEPIAAFINGLSLIIIPLYLIYEAVNRMITPVEIRPAEMAVVGMIGLIINAVVGFILSKGNSNINMRSALLHVFADMITSLSAVVIALAIMFFDMVWLDPIGSLVTSLIIIHGGIKITKESFNILMEGTPEGYSVDCIRKNIQNLHHELTIKDVKVWGVNEEEVYTLIRVNSPTNSIKNMQERIKDIVSHSTKIPSENIYVDVN</sequence>
<dbReference type="NCBIfam" id="TIGR01297">
    <property type="entry name" value="CDF"/>
    <property type="match status" value="1"/>
</dbReference>
<dbReference type="InterPro" id="IPR027469">
    <property type="entry name" value="Cation_efflux_TMD_sf"/>
</dbReference>
<evidence type="ECO:0000313" key="8">
    <source>
        <dbReference type="Proteomes" id="UP000531594"/>
    </source>
</evidence>
<evidence type="ECO:0000313" key="7">
    <source>
        <dbReference type="EMBL" id="MBB6446854.1"/>
    </source>
</evidence>
<dbReference type="InterPro" id="IPR050681">
    <property type="entry name" value="CDF/SLC30A"/>
</dbReference>
<accession>A0A7X0HU04</accession>
<keyword evidence="3 5" id="KW-1133">Transmembrane helix</keyword>
<keyword evidence="2 5" id="KW-0812">Transmembrane</keyword>
<comment type="subcellular location">
    <subcellularLocation>
        <location evidence="1">Membrane</location>
        <topology evidence="1">Multi-pass membrane protein</topology>
    </subcellularLocation>
</comment>
<feature type="transmembrane region" description="Helical" evidence="5">
    <location>
        <begin position="178"/>
        <end position="196"/>
    </location>
</feature>
<evidence type="ECO:0000256" key="5">
    <source>
        <dbReference type="SAM" id="Phobius"/>
    </source>
</evidence>
<dbReference type="AlphaFoldDB" id="A0A7X0HU04"/>
<feature type="transmembrane region" description="Helical" evidence="5">
    <location>
        <begin position="54"/>
        <end position="72"/>
    </location>
</feature>
<feature type="transmembrane region" description="Helical" evidence="5">
    <location>
        <begin position="115"/>
        <end position="138"/>
    </location>
</feature>
<name>A0A7X0HU04_9BACI</name>
<evidence type="ECO:0000256" key="1">
    <source>
        <dbReference type="ARBA" id="ARBA00004141"/>
    </source>
</evidence>
<gene>
    <name evidence="7" type="ORF">HNR53_003519</name>
</gene>
<organism evidence="7 8">
    <name type="scientific">Bacillus benzoevorans</name>
    <dbReference type="NCBI Taxonomy" id="1456"/>
    <lineage>
        <taxon>Bacteria</taxon>
        <taxon>Bacillati</taxon>
        <taxon>Bacillota</taxon>
        <taxon>Bacilli</taxon>
        <taxon>Bacillales</taxon>
        <taxon>Bacillaceae</taxon>
        <taxon>Bacillus</taxon>
    </lineage>
</organism>
<keyword evidence="8" id="KW-1185">Reference proteome</keyword>
<dbReference type="GO" id="GO:0005886">
    <property type="term" value="C:plasma membrane"/>
    <property type="evidence" value="ECO:0007669"/>
    <property type="project" value="TreeGrafter"/>
</dbReference>
<reference evidence="7 8" key="1">
    <citation type="submission" date="2020-08" db="EMBL/GenBank/DDBJ databases">
        <title>Genomic Encyclopedia of Type Strains, Phase IV (KMG-IV): sequencing the most valuable type-strain genomes for metagenomic binning, comparative biology and taxonomic classification.</title>
        <authorList>
            <person name="Goeker M."/>
        </authorList>
    </citation>
    <scope>NUCLEOTIDE SEQUENCE [LARGE SCALE GENOMIC DNA]</scope>
    <source>
        <strain evidence="7 8">DSM 5391</strain>
    </source>
</reference>
<dbReference type="Gene3D" id="1.20.1510.10">
    <property type="entry name" value="Cation efflux protein transmembrane domain"/>
    <property type="match status" value="1"/>
</dbReference>
<comment type="caution">
    <text evidence="7">The sequence shown here is derived from an EMBL/GenBank/DDBJ whole genome shotgun (WGS) entry which is preliminary data.</text>
</comment>
<dbReference type="PANTHER" id="PTHR11562:SF17">
    <property type="entry name" value="RE54080P-RELATED"/>
    <property type="match status" value="1"/>
</dbReference>
<dbReference type="PANTHER" id="PTHR11562">
    <property type="entry name" value="CATION EFFLUX PROTEIN/ ZINC TRANSPORTER"/>
    <property type="match status" value="1"/>
</dbReference>
<dbReference type="InterPro" id="IPR002524">
    <property type="entry name" value="Cation_efflux"/>
</dbReference>
<evidence type="ECO:0000256" key="4">
    <source>
        <dbReference type="ARBA" id="ARBA00023136"/>
    </source>
</evidence>
<dbReference type="RefSeq" id="WP_184528240.1">
    <property type="nucleotide sequence ID" value="NZ_JACHGK010000014.1"/>
</dbReference>
<dbReference type="Proteomes" id="UP000531594">
    <property type="component" value="Unassembled WGS sequence"/>
</dbReference>
<evidence type="ECO:0000256" key="3">
    <source>
        <dbReference type="ARBA" id="ARBA00022989"/>
    </source>
</evidence>
<evidence type="ECO:0000259" key="6">
    <source>
        <dbReference type="Pfam" id="PF01545"/>
    </source>
</evidence>
<protein>
    <submittedName>
        <fullName evidence="7">Cobalt-zinc-cadmium efflux system protein</fullName>
    </submittedName>
</protein>
<feature type="transmembrane region" description="Helical" evidence="5">
    <location>
        <begin position="16"/>
        <end position="34"/>
    </location>
</feature>
<dbReference type="Pfam" id="PF01545">
    <property type="entry name" value="Cation_efflux"/>
    <property type="match status" value="1"/>
</dbReference>
<dbReference type="SUPFAM" id="SSF161111">
    <property type="entry name" value="Cation efflux protein transmembrane domain-like"/>
    <property type="match status" value="1"/>
</dbReference>